<reference evidence="2 3" key="1">
    <citation type="submission" date="2020-10" db="EMBL/GenBank/DDBJ databases">
        <title>Identification of Nocardia species via Next-generation sequencing and recognition of intraspecies genetic diversity.</title>
        <authorList>
            <person name="Li P."/>
            <person name="Li P."/>
            <person name="Lu B."/>
        </authorList>
    </citation>
    <scope>NUCLEOTIDE SEQUENCE [LARGE SCALE GENOMIC DNA]</scope>
    <source>
        <strain evidence="2 3">BJ06-0143</strain>
    </source>
</reference>
<sequence>MNGSTDFTTGGTAVLGFVSASPRLTPLGTGMSPESAIVGALRQDKPRAGWHRPVVVPATDGAATDAFAAADAAAAFGIVAYGAEAEPQRILPHARLRNAHPAIVTRSRHRSRPR</sequence>
<feature type="region of interest" description="Disordered" evidence="1">
    <location>
        <begin position="93"/>
        <end position="114"/>
    </location>
</feature>
<proteinExistence type="predicted"/>
<organism evidence="2 3">
    <name type="scientific">Nocardia higoensis</name>
    <dbReference type="NCBI Taxonomy" id="228599"/>
    <lineage>
        <taxon>Bacteria</taxon>
        <taxon>Bacillati</taxon>
        <taxon>Actinomycetota</taxon>
        <taxon>Actinomycetes</taxon>
        <taxon>Mycobacteriales</taxon>
        <taxon>Nocardiaceae</taxon>
        <taxon>Nocardia</taxon>
    </lineage>
</organism>
<dbReference type="Proteomes" id="UP000707731">
    <property type="component" value="Unassembled WGS sequence"/>
</dbReference>
<evidence type="ECO:0000313" key="3">
    <source>
        <dbReference type="Proteomes" id="UP000707731"/>
    </source>
</evidence>
<evidence type="ECO:0000313" key="2">
    <source>
        <dbReference type="EMBL" id="MBF6355083.1"/>
    </source>
</evidence>
<comment type="caution">
    <text evidence="2">The sequence shown here is derived from an EMBL/GenBank/DDBJ whole genome shotgun (WGS) entry which is preliminary data.</text>
</comment>
<keyword evidence="3" id="KW-1185">Reference proteome</keyword>
<evidence type="ECO:0000256" key="1">
    <source>
        <dbReference type="SAM" id="MobiDB-lite"/>
    </source>
</evidence>
<accession>A0ABS0DB73</accession>
<protein>
    <submittedName>
        <fullName evidence="2">Uncharacterized protein</fullName>
    </submittedName>
</protein>
<dbReference type="EMBL" id="JADLQN010000001">
    <property type="protein sequence ID" value="MBF6355083.1"/>
    <property type="molecule type" value="Genomic_DNA"/>
</dbReference>
<dbReference type="RefSeq" id="WP_195001734.1">
    <property type="nucleotide sequence ID" value="NZ_JADLQN010000001.1"/>
</dbReference>
<gene>
    <name evidence="2" type="ORF">IU449_11100</name>
</gene>
<name>A0ABS0DB73_9NOCA</name>